<evidence type="ECO:0000313" key="1">
    <source>
        <dbReference type="EMBL" id="KAI3827991.1"/>
    </source>
</evidence>
<organism evidence="1 2">
    <name type="scientific">Smallanthus sonchifolius</name>
    <dbReference type="NCBI Taxonomy" id="185202"/>
    <lineage>
        <taxon>Eukaryota</taxon>
        <taxon>Viridiplantae</taxon>
        <taxon>Streptophyta</taxon>
        <taxon>Embryophyta</taxon>
        <taxon>Tracheophyta</taxon>
        <taxon>Spermatophyta</taxon>
        <taxon>Magnoliopsida</taxon>
        <taxon>eudicotyledons</taxon>
        <taxon>Gunneridae</taxon>
        <taxon>Pentapetalae</taxon>
        <taxon>asterids</taxon>
        <taxon>campanulids</taxon>
        <taxon>Asterales</taxon>
        <taxon>Asteraceae</taxon>
        <taxon>Asteroideae</taxon>
        <taxon>Heliantheae alliance</taxon>
        <taxon>Millerieae</taxon>
        <taxon>Smallanthus</taxon>
    </lineage>
</organism>
<gene>
    <name evidence="1" type="ORF">L1987_02080</name>
</gene>
<sequence length="128" mass="13838">MLEKVQRSKRLTDRKKQRLLITLTSPSVGISGSVKREDGECYQMTGGGVVPSPNGYYGNPTSTVWLWNTDGDDGAGFSTELELINGISRYGDDTGGSCGGVGMKYFRQGSPDSDVKLLSLCFLLLGFE</sequence>
<dbReference type="EMBL" id="CM042018">
    <property type="protein sequence ID" value="KAI3827991.1"/>
    <property type="molecule type" value="Genomic_DNA"/>
</dbReference>
<comment type="caution">
    <text evidence="1">The sequence shown here is derived from an EMBL/GenBank/DDBJ whole genome shotgun (WGS) entry which is preliminary data.</text>
</comment>
<accession>A0ACB9K6U4</accession>
<reference evidence="1 2" key="2">
    <citation type="journal article" date="2022" name="Mol. Ecol. Resour.">
        <title>The genomes of chicory, endive, great burdock and yacon provide insights into Asteraceae paleo-polyploidization history and plant inulin production.</title>
        <authorList>
            <person name="Fan W."/>
            <person name="Wang S."/>
            <person name="Wang H."/>
            <person name="Wang A."/>
            <person name="Jiang F."/>
            <person name="Liu H."/>
            <person name="Zhao H."/>
            <person name="Xu D."/>
            <person name="Zhang Y."/>
        </authorList>
    </citation>
    <scope>NUCLEOTIDE SEQUENCE [LARGE SCALE GENOMIC DNA]</scope>
    <source>
        <strain evidence="2">cv. Yunnan</strain>
        <tissue evidence="1">Leaves</tissue>
    </source>
</reference>
<keyword evidence="2" id="KW-1185">Reference proteome</keyword>
<reference evidence="2" key="1">
    <citation type="journal article" date="2022" name="Mol. Ecol. Resour.">
        <title>The genomes of chicory, endive, great burdock and yacon provide insights into Asteraceae palaeo-polyploidization history and plant inulin production.</title>
        <authorList>
            <person name="Fan W."/>
            <person name="Wang S."/>
            <person name="Wang H."/>
            <person name="Wang A."/>
            <person name="Jiang F."/>
            <person name="Liu H."/>
            <person name="Zhao H."/>
            <person name="Xu D."/>
            <person name="Zhang Y."/>
        </authorList>
    </citation>
    <scope>NUCLEOTIDE SEQUENCE [LARGE SCALE GENOMIC DNA]</scope>
    <source>
        <strain evidence="2">cv. Yunnan</strain>
    </source>
</reference>
<name>A0ACB9K6U4_9ASTR</name>
<dbReference type="Proteomes" id="UP001056120">
    <property type="component" value="Linkage Group LG01"/>
</dbReference>
<proteinExistence type="predicted"/>
<evidence type="ECO:0000313" key="2">
    <source>
        <dbReference type="Proteomes" id="UP001056120"/>
    </source>
</evidence>
<protein>
    <submittedName>
        <fullName evidence="1">Uncharacterized protein</fullName>
    </submittedName>
</protein>